<accession>A0A547PB00</accession>
<sequence length="319" mass="35114">MTTHFTELAHRAAADGVVSPEELLGLRRQGWGDGIITREEAEALFAINNVLSDRDPAWCDFFVEAIGEYVLNAAQPRLQCSPEEAEWLIAQVDHDGVVESMVELETLVRIVERAENVPDALKNYVLGQIENEVLTGTGPTRCGGELSSVHISEAEVKILRRVIFSSGGYGPAAVSRFDAELLLRLKNATLANDNDPSWGDLFVDGITNHLRGFSLDNAQLSHERKLELIRTIEDNSANIGRFFSQMAKSDASLPTRIRWLAEHLAGTDGPQNDYSGDADAGHAVTAAEKDWLDVALDDDGQIDALEKRLLRRLADDELI</sequence>
<protein>
    <submittedName>
        <fullName evidence="1">Uncharacterized protein</fullName>
    </submittedName>
</protein>
<proteinExistence type="predicted"/>
<dbReference type="Proteomes" id="UP000316343">
    <property type="component" value="Unassembled WGS sequence"/>
</dbReference>
<comment type="caution">
    <text evidence="1">The sequence shown here is derived from an EMBL/GenBank/DDBJ whole genome shotgun (WGS) entry which is preliminary data.</text>
</comment>
<reference evidence="1 2" key="1">
    <citation type="submission" date="2019-06" db="EMBL/GenBank/DDBJ databases">
        <title>Erythrobacter insulae sp. nov., isolated from a tidal flat.</title>
        <authorList>
            <person name="Yoon J.-H."/>
        </authorList>
    </citation>
    <scope>NUCLEOTIDE SEQUENCE [LARGE SCALE GENOMIC DNA]</scope>
    <source>
        <strain evidence="1 2">JBTF-M21</strain>
    </source>
</reference>
<dbReference type="EMBL" id="VHJK01000001">
    <property type="protein sequence ID" value="TRD11310.1"/>
    <property type="molecule type" value="Genomic_DNA"/>
</dbReference>
<evidence type="ECO:0000313" key="2">
    <source>
        <dbReference type="Proteomes" id="UP000316343"/>
    </source>
</evidence>
<organism evidence="1 2">
    <name type="scientific">Erythrobacter insulae</name>
    <dbReference type="NCBI Taxonomy" id="2584124"/>
    <lineage>
        <taxon>Bacteria</taxon>
        <taxon>Pseudomonadati</taxon>
        <taxon>Pseudomonadota</taxon>
        <taxon>Alphaproteobacteria</taxon>
        <taxon>Sphingomonadales</taxon>
        <taxon>Erythrobacteraceae</taxon>
        <taxon>Erythrobacter/Porphyrobacter group</taxon>
        <taxon>Erythrobacter</taxon>
    </lineage>
</organism>
<dbReference type="OrthoDB" id="7628592at2"/>
<name>A0A547PB00_9SPHN</name>
<gene>
    <name evidence="1" type="ORF">FGU71_05245</name>
</gene>
<keyword evidence="2" id="KW-1185">Reference proteome</keyword>
<dbReference type="RefSeq" id="WP_142787576.1">
    <property type="nucleotide sequence ID" value="NZ_VHJK01000001.1"/>
</dbReference>
<dbReference type="AlphaFoldDB" id="A0A547PB00"/>
<evidence type="ECO:0000313" key="1">
    <source>
        <dbReference type="EMBL" id="TRD11310.1"/>
    </source>
</evidence>